<dbReference type="InterPro" id="IPR007310">
    <property type="entry name" value="Aerobactin_biosyn_IucA/IucC_N"/>
</dbReference>
<organism evidence="3 4">
    <name type="scientific">Collybiopsis luxurians FD-317 M1</name>
    <dbReference type="NCBI Taxonomy" id="944289"/>
    <lineage>
        <taxon>Eukaryota</taxon>
        <taxon>Fungi</taxon>
        <taxon>Dikarya</taxon>
        <taxon>Basidiomycota</taxon>
        <taxon>Agaricomycotina</taxon>
        <taxon>Agaricomycetes</taxon>
        <taxon>Agaricomycetidae</taxon>
        <taxon>Agaricales</taxon>
        <taxon>Marasmiineae</taxon>
        <taxon>Omphalotaceae</taxon>
        <taxon>Collybiopsis</taxon>
        <taxon>Collybiopsis luxurians</taxon>
    </lineage>
</organism>
<dbReference type="PANTHER" id="PTHR34384">
    <property type="entry name" value="L-2,3-DIAMINOPROPANOATE--CITRATE LIGASE"/>
    <property type="match status" value="1"/>
</dbReference>
<evidence type="ECO:0000313" key="3">
    <source>
        <dbReference type="EMBL" id="KIK57465.1"/>
    </source>
</evidence>
<gene>
    <name evidence="3" type="ORF">GYMLUDRAFT_46358</name>
</gene>
<dbReference type="Pfam" id="PF04183">
    <property type="entry name" value="IucA_IucC"/>
    <property type="match status" value="1"/>
</dbReference>
<dbReference type="OrthoDB" id="2117718at2759"/>
<feature type="domain" description="Aerobactin siderophore biosynthesis IucA/IucC N-terminal" evidence="1">
    <location>
        <begin position="196"/>
        <end position="417"/>
    </location>
</feature>
<dbReference type="GO" id="GO:0016881">
    <property type="term" value="F:acid-amino acid ligase activity"/>
    <property type="evidence" value="ECO:0007669"/>
    <property type="project" value="UniProtKB-ARBA"/>
</dbReference>
<keyword evidence="4" id="KW-1185">Reference proteome</keyword>
<name>A0A0D0B2T4_9AGAR</name>
<evidence type="ECO:0000259" key="1">
    <source>
        <dbReference type="Pfam" id="PF04183"/>
    </source>
</evidence>
<evidence type="ECO:0000313" key="4">
    <source>
        <dbReference type="Proteomes" id="UP000053593"/>
    </source>
</evidence>
<protein>
    <recommendedName>
        <fullName evidence="5">Aerobactin siderophore biosynthesis IucA/IucC N-terminal domain-containing protein</fullName>
    </recommendedName>
</protein>
<feature type="domain" description="Aerobactin siderophore biosynthesis IucA/IucC-like C-terminal" evidence="2">
    <location>
        <begin position="445"/>
        <end position="598"/>
    </location>
</feature>
<dbReference type="Pfam" id="PF06276">
    <property type="entry name" value="FhuF"/>
    <property type="match status" value="1"/>
</dbReference>
<dbReference type="PANTHER" id="PTHR34384:SF5">
    <property type="entry name" value="L-2,3-DIAMINOPROPANOATE--CITRATE LIGASE"/>
    <property type="match status" value="1"/>
</dbReference>
<dbReference type="HOGENOM" id="CLU_010625_1_0_1"/>
<evidence type="ECO:0008006" key="5">
    <source>
        <dbReference type="Google" id="ProtNLM"/>
    </source>
</evidence>
<dbReference type="EMBL" id="KN834791">
    <property type="protein sequence ID" value="KIK57465.1"/>
    <property type="molecule type" value="Genomic_DNA"/>
</dbReference>
<sequence>MSASLAKANIATTSRLLSCLVTESLSRALYFSLNGFEATGFCVVLSGGVSSRPPQPLENPYTVSDILAIILLKHVPVFKHDTADPRGPEIGLLDPMDMLPLTLEVAERIPQSTDDHFELGQALHIRLDAPGWQFSQGFAVAPSHDPVALWNKFAVSHNVEENMIKEIAEEFESSVKWQKYSYEHPPKVPLFSSSSIEWEQSIAEGHPTHPMHKTRMFLPPMRDVAPGSFDLYNPKLRFVALPKSSLKITYNFEELTEPLREAVSKAAGKELPMSPDYLVIPVHELQVAHIQDKFKEAIIFPSDFRLPLLAQQSIRSVIVPDVYQTLSLKLGVGIKLTSAVRTISPASAYLGPRFSSQVVPAITMDHNILTVAKELASVVHAHPESDVAKHCAAIVREAHELNSEARGERLIVCTALVESGHEGEDGHLPAVIRIFELDTEEKRIQWLDEFVSVFFKAFLPSVLHNGVAFEAHPQNCVARFDLKTKRILGFIIRDFGGIRVHPPTLLETTGVEFDVIAGHSIIAPDLDDVYARMYHTVIHNHLQQLIRVLGLHYNGRGWEIVRKNLIANIPRDHGLYDAWLSPERKTFPGKCFMRMRIASMYRFHLHGPFPNLIHYKGVTEEDC</sequence>
<accession>A0A0D0B2T4</accession>
<dbReference type="Proteomes" id="UP000053593">
    <property type="component" value="Unassembled WGS sequence"/>
</dbReference>
<dbReference type="GO" id="GO:0019290">
    <property type="term" value="P:siderophore biosynthetic process"/>
    <property type="evidence" value="ECO:0007669"/>
    <property type="project" value="InterPro"/>
</dbReference>
<dbReference type="InterPro" id="IPR022770">
    <property type="entry name" value="IucA/IucC-like_C"/>
</dbReference>
<evidence type="ECO:0000259" key="2">
    <source>
        <dbReference type="Pfam" id="PF06276"/>
    </source>
</evidence>
<dbReference type="AlphaFoldDB" id="A0A0D0B2T4"/>
<reference evidence="3 4" key="1">
    <citation type="submission" date="2014-04" db="EMBL/GenBank/DDBJ databases">
        <title>Evolutionary Origins and Diversification of the Mycorrhizal Mutualists.</title>
        <authorList>
            <consortium name="DOE Joint Genome Institute"/>
            <consortium name="Mycorrhizal Genomics Consortium"/>
            <person name="Kohler A."/>
            <person name="Kuo A."/>
            <person name="Nagy L.G."/>
            <person name="Floudas D."/>
            <person name="Copeland A."/>
            <person name="Barry K.W."/>
            <person name="Cichocki N."/>
            <person name="Veneault-Fourrey C."/>
            <person name="LaButti K."/>
            <person name="Lindquist E.A."/>
            <person name="Lipzen A."/>
            <person name="Lundell T."/>
            <person name="Morin E."/>
            <person name="Murat C."/>
            <person name="Riley R."/>
            <person name="Ohm R."/>
            <person name="Sun H."/>
            <person name="Tunlid A."/>
            <person name="Henrissat B."/>
            <person name="Grigoriev I.V."/>
            <person name="Hibbett D.S."/>
            <person name="Martin F."/>
        </authorList>
    </citation>
    <scope>NUCLEOTIDE SEQUENCE [LARGE SCALE GENOMIC DNA]</scope>
    <source>
        <strain evidence="3 4">FD-317 M1</strain>
    </source>
</reference>
<proteinExistence type="predicted"/>
<dbReference type="InterPro" id="IPR037455">
    <property type="entry name" value="LucA/IucC-like"/>
</dbReference>
<dbReference type="Gene3D" id="1.10.510.40">
    <property type="match status" value="1"/>
</dbReference>